<comment type="caution">
    <text evidence="1">The sequence shown here is derived from an EMBL/GenBank/DDBJ whole genome shotgun (WGS) entry which is preliminary data.</text>
</comment>
<dbReference type="Proteomes" id="UP001162992">
    <property type="component" value="Chromosome 6"/>
</dbReference>
<dbReference type="EMBL" id="CM055097">
    <property type="protein sequence ID" value="KAJ7553160.1"/>
    <property type="molecule type" value="Genomic_DNA"/>
</dbReference>
<evidence type="ECO:0000313" key="1">
    <source>
        <dbReference type="EMBL" id="KAJ7553160.1"/>
    </source>
</evidence>
<evidence type="ECO:0000313" key="2">
    <source>
        <dbReference type="Proteomes" id="UP001162992"/>
    </source>
</evidence>
<keyword evidence="2" id="KW-1185">Reference proteome</keyword>
<sequence length="412" mass="45567">MIESGWRVSLHAFSHPKCSLLPPPTKCKYLHHISTAAAASSSKTNAASQTVDDDDDDDNDCVQQQKQQEQGLRCERDVRFAVGNAFYRSESSLGRDLGVLAAAAHKLEKGSLRVLDAMCGCGVRAMRYIMHSGADFVLANDACKQFMLQNLERCSVIGSTSILTQSHCLTDHILTAESSNWKVTHVDANRLLSSRYLANDYFDLIDVDSFGSSSVCLRSALAAVRHGGLLYVTSTDGVSSGGRRPYNALAAYGAFVRQMPYCNEIGLRMLIGGVIRDAAMRNLNVSPFFSYYSYHGTVFRVMLRVRQGKLIKNMHYGFIAYCRSCGSSQTVQWEDLGNVNCTCSQVKAPSLIISGPLWTGPLHSVDELQMMWNLAREWGWIGNVPVGTGGQLMVSESEKPQMQRLWTSCWKL</sequence>
<proteinExistence type="predicted"/>
<gene>
    <name evidence="1" type="ORF">O6H91_06G085700</name>
</gene>
<protein>
    <submittedName>
        <fullName evidence="1">Uncharacterized protein</fullName>
    </submittedName>
</protein>
<accession>A0ACC2DGC1</accession>
<name>A0ACC2DGC1_DIPCM</name>
<reference evidence="2" key="1">
    <citation type="journal article" date="2024" name="Proc. Natl. Acad. Sci. U.S.A.">
        <title>Extraordinary preservation of gene collinearity over three hundred million years revealed in homosporous lycophytes.</title>
        <authorList>
            <person name="Li C."/>
            <person name="Wickell D."/>
            <person name="Kuo L.Y."/>
            <person name="Chen X."/>
            <person name="Nie B."/>
            <person name="Liao X."/>
            <person name="Peng D."/>
            <person name="Ji J."/>
            <person name="Jenkins J."/>
            <person name="Williams M."/>
            <person name="Shu S."/>
            <person name="Plott C."/>
            <person name="Barry K."/>
            <person name="Rajasekar S."/>
            <person name="Grimwood J."/>
            <person name="Han X."/>
            <person name="Sun S."/>
            <person name="Hou Z."/>
            <person name="He W."/>
            <person name="Dai G."/>
            <person name="Sun C."/>
            <person name="Schmutz J."/>
            <person name="Leebens-Mack J.H."/>
            <person name="Li F.W."/>
            <person name="Wang L."/>
        </authorList>
    </citation>
    <scope>NUCLEOTIDE SEQUENCE [LARGE SCALE GENOMIC DNA]</scope>
    <source>
        <strain evidence="2">cv. PW_Plant_1</strain>
    </source>
</reference>
<organism evidence="1 2">
    <name type="scientific">Diphasiastrum complanatum</name>
    <name type="common">Issler's clubmoss</name>
    <name type="synonym">Lycopodium complanatum</name>
    <dbReference type="NCBI Taxonomy" id="34168"/>
    <lineage>
        <taxon>Eukaryota</taxon>
        <taxon>Viridiplantae</taxon>
        <taxon>Streptophyta</taxon>
        <taxon>Embryophyta</taxon>
        <taxon>Tracheophyta</taxon>
        <taxon>Lycopodiopsida</taxon>
        <taxon>Lycopodiales</taxon>
        <taxon>Lycopodiaceae</taxon>
        <taxon>Lycopodioideae</taxon>
        <taxon>Diphasiastrum</taxon>
    </lineage>
</organism>